<feature type="binding site" evidence="2">
    <location>
        <position position="101"/>
    </location>
    <ligand>
        <name>ATP</name>
        <dbReference type="ChEBI" id="CHEBI:30616"/>
    </ligand>
</feature>
<gene>
    <name evidence="2" type="primary">tmcAL</name>
    <name evidence="3" type="ORF">OTJ99_001506</name>
</gene>
<evidence type="ECO:0000313" key="3">
    <source>
        <dbReference type="EMBL" id="WAM30732.1"/>
    </source>
</evidence>
<dbReference type="SUPFAM" id="SSF52374">
    <property type="entry name" value="Nucleotidylyl transferase"/>
    <property type="match status" value="1"/>
</dbReference>
<dbReference type="NCBIfam" id="NF010191">
    <property type="entry name" value="PRK13670.1"/>
    <property type="match status" value="1"/>
</dbReference>
<name>A0ABY7BD31_9FIRM</name>
<comment type="function">
    <text evidence="2">Catalyzes the formation of N(4)-acetylcytidine (ac(4)C) at the wobble position of elongator tRNA(Met), using acetate and ATP as substrates. First activates an acetate ion to form acetyladenylate (Ac-AMP) and then transfers the acetyl group to tRNA to form ac(4)C34.</text>
</comment>
<organism evidence="3 4">
    <name type="scientific">Caldicellulosiruptor naganoensis</name>
    <dbReference type="NCBI Taxonomy" id="29324"/>
    <lineage>
        <taxon>Bacteria</taxon>
        <taxon>Bacillati</taxon>
        <taxon>Bacillota</taxon>
        <taxon>Bacillota incertae sedis</taxon>
        <taxon>Caldicellulosiruptorales</taxon>
        <taxon>Caldicellulosiruptoraceae</taxon>
        <taxon>Caldicellulosiruptor</taxon>
    </lineage>
</organism>
<sequence>MKVAGIIVEYNPFHNGHLYHLQKTKEITGADVVVAVMSGNFIQRGEPAIVNKWARTKMALLNGVDVVFELPFAYACNSAEIFAYGAISILNTLGVDWVVFGSEVGDINLLKKIAMHLAFEEEGFKKYLKEYLKVGHSFPKARELALKKISSDNVEFLPNNILGIEYIKWILRMDSKIEPITIKRIGSSYNDPTLGSGNLCSATAIRNNINNLELIKDKMPEASYKVLIDEIESGRGPVTIENFFKIFVYRSVIDKDFLKDQLDVKEGIENRFYKYVFSSKSAEDLLSKVKTKRYPLTRLQRIFIHSLVDSKVNQKILLSKKPYIRVLGFNDKGKNYLHTIKEKVEYITKLDSYTVKNPVYNHLLELEIKASQIHAIMYKDFYNYMQLEYKQNPIYISFS</sequence>
<evidence type="ECO:0000256" key="1">
    <source>
        <dbReference type="ARBA" id="ARBA00022694"/>
    </source>
</evidence>
<dbReference type="InterPro" id="IPR008513">
    <property type="entry name" value="tRNA(Met)_cyd_acetate_ligase"/>
</dbReference>
<accession>A0ABY7BD31</accession>
<dbReference type="Pfam" id="PF05636">
    <property type="entry name" value="HIGH_NTase1"/>
    <property type="match status" value="1"/>
</dbReference>
<evidence type="ECO:0000313" key="4">
    <source>
        <dbReference type="Proteomes" id="UP001164745"/>
    </source>
</evidence>
<dbReference type="InterPro" id="IPR014729">
    <property type="entry name" value="Rossmann-like_a/b/a_fold"/>
</dbReference>
<keyword evidence="2" id="KW-0436">Ligase</keyword>
<dbReference type="EC" id="6.3.4.-" evidence="2"/>
<evidence type="ECO:0000256" key="2">
    <source>
        <dbReference type="HAMAP-Rule" id="MF_01539"/>
    </source>
</evidence>
<proteinExistence type="inferred from homology"/>
<feature type="binding site" evidence="2">
    <location>
        <begin position="184"/>
        <end position="185"/>
    </location>
    <ligand>
        <name>ATP</name>
        <dbReference type="ChEBI" id="CHEBI:30616"/>
    </ligand>
</feature>
<feature type="binding site" evidence="2">
    <location>
        <begin position="7"/>
        <end position="20"/>
    </location>
    <ligand>
        <name>ATP</name>
        <dbReference type="ChEBI" id="CHEBI:30616"/>
    </ligand>
</feature>
<dbReference type="HAMAP" id="MF_01539">
    <property type="entry name" value="TmcAL"/>
    <property type="match status" value="1"/>
</dbReference>
<keyword evidence="2" id="KW-0963">Cytoplasm</keyword>
<keyword evidence="2" id="KW-0067">ATP-binding</keyword>
<comment type="catalytic activity">
    <reaction evidence="2">
        <text>cytidine(34) in elongator tRNA(Met) + acetate + ATP = N(4)-acetylcytidine(34) in elongator tRNA(Met) + AMP + diphosphate</text>
        <dbReference type="Rhea" id="RHEA:58144"/>
        <dbReference type="Rhea" id="RHEA-COMP:10693"/>
        <dbReference type="Rhea" id="RHEA-COMP:10694"/>
        <dbReference type="ChEBI" id="CHEBI:30089"/>
        <dbReference type="ChEBI" id="CHEBI:30616"/>
        <dbReference type="ChEBI" id="CHEBI:33019"/>
        <dbReference type="ChEBI" id="CHEBI:74900"/>
        <dbReference type="ChEBI" id="CHEBI:82748"/>
        <dbReference type="ChEBI" id="CHEBI:456215"/>
    </reaction>
</comment>
<keyword evidence="2" id="KW-0820">tRNA-binding</keyword>
<comment type="subcellular location">
    <subcellularLocation>
        <location evidence="2">Cytoplasm</location>
    </subcellularLocation>
</comment>
<keyword evidence="2" id="KW-0694">RNA-binding</keyword>
<dbReference type="Gene3D" id="3.40.50.620">
    <property type="entry name" value="HUPs"/>
    <property type="match status" value="1"/>
</dbReference>
<dbReference type="EMBL" id="CP113864">
    <property type="protein sequence ID" value="WAM30732.1"/>
    <property type="molecule type" value="Genomic_DNA"/>
</dbReference>
<keyword evidence="4" id="KW-1185">Reference proteome</keyword>
<dbReference type="Proteomes" id="UP001164745">
    <property type="component" value="Chromosome"/>
</dbReference>
<dbReference type="RefSeq" id="WP_045164632.1">
    <property type="nucleotide sequence ID" value="NZ_CP113864.1"/>
</dbReference>
<protein>
    <recommendedName>
        <fullName evidence="2">tRNA(Met) cytidine acetate ligase</fullName>
        <ecNumber evidence="2">6.3.4.-</ecNumber>
    </recommendedName>
</protein>
<dbReference type="PANTHER" id="PTHR37825">
    <property type="entry name" value="TRNA(MET) CYTIDINE ACETATE LIGASE"/>
    <property type="match status" value="1"/>
</dbReference>
<dbReference type="PANTHER" id="PTHR37825:SF1">
    <property type="entry name" value="TRNA(MET) CYTIDINE ACETATE LIGASE"/>
    <property type="match status" value="1"/>
</dbReference>
<keyword evidence="2" id="KW-0547">Nucleotide-binding</keyword>
<feature type="binding site" evidence="2">
    <location>
        <position position="159"/>
    </location>
    <ligand>
        <name>ATP</name>
        <dbReference type="ChEBI" id="CHEBI:30616"/>
    </ligand>
</feature>
<comment type="similarity">
    <text evidence="2">Belongs to the TmcAL family.</text>
</comment>
<reference evidence="3" key="1">
    <citation type="submission" date="2022-12" db="EMBL/GenBank/DDBJ databases">
        <authorList>
            <person name="Bing R.G."/>
            <person name="Willard D.J."/>
            <person name="Manesh M.J.H."/>
            <person name="Laemthong T."/>
            <person name="Crosby J.R."/>
            <person name="Kelly R.M."/>
        </authorList>
    </citation>
    <scope>NUCLEOTIDE SEQUENCE</scope>
    <source>
        <strain evidence="3">DSM 8991</strain>
    </source>
</reference>
<keyword evidence="1 2" id="KW-0819">tRNA processing</keyword>